<accession>A0ABW0HZB4</accession>
<name>A0ABW0HZB4_9BACL</name>
<dbReference type="PROSITE" id="PS51257">
    <property type="entry name" value="PROKAR_LIPOPROTEIN"/>
    <property type="match status" value="1"/>
</dbReference>
<reference evidence="2" key="1">
    <citation type="journal article" date="2019" name="Int. J. Syst. Evol. Microbiol.">
        <title>The Global Catalogue of Microorganisms (GCM) 10K type strain sequencing project: providing services to taxonomists for standard genome sequencing and annotation.</title>
        <authorList>
            <consortium name="The Broad Institute Genomics Platform"/>
            <consortium name="The Broad Institute Genome Sequencing Center for Infectious Disease"/>
            <person name="Wu L."/>
            <person name="Ma J."/>
        </authorList>
    </citation>
    <scope>NUCLEOTIDE SEQUENCE [LARGE SCALE GENOMIC DNA]</scope>
    <source>
        <strain evidence="2">CGMCC 1.18575</strain>
    </source>
</reference>
<protein>
    <recommendedName>
        <fullName evidence="3">Lipoprotein</fullName>
    </recommendedName>
</protein>
<dbReference type="RefSeq" id="WP_378138422.1">
    <property type="nucleotide sequence ID" value="NZ_JBHSMI010000052.1"/>
</dbReference>
<evidence type="ECO:0000313" key="2">
    <source>
        <dbReference type="Proteomes" id="UP001596113"/>
    </source>
</evidence>
<evidence type="ECO:0000313" key="1">
    <source>
        <dbReference type="EMBL" id="MFC5406344.1"/>
    </source>
</evidence>
<sequence>MGKKINLKRVLFFLLMMLFILNISTGCNNKSSNKLKDLTFQNVSSIDYIPEFNIAETSHLDTIHFKLDSQHDQEVISKLLNWIQSSKVSSYNPGGVPSSSGSSSPFIQIQCKTGKSYSIYAAYYDESSLKNDQDLVAVFYKDISIYLISPELRQWIEDGWTKDFPPTKH</sequence>
<gene>
    <name evidence="1" type="ORF">ACFPOF_26720</name>
</gene>
<comment type="caution">
    <text evidence="1">The sequence shown here is derived from an EMBL/GenBank/DDBJ whole genome shotgun (WGS) entry which is preliminary data.</text>
</comment>
<dbReference type="Proteomes" id="UP001596113">
    <property type="component" value="Unassembled WGS sequence"/>
</dbReference>
<dbReference type="EMBL" id="JBHSMI010000052">
    <property type="protein sequence ID" value="MFC5406344.1"/>
    <property type="molecule type" value="Genomic_DNA"/>
</dbReference>
<keyword evidence="2" id="KW-1185">Reference proteome</keyword>
<proteinExistence type="predicted"/>
<organism evidence="1 2">
    <name type="scientific">Cohnella soli</name>
    <dbReference type="NCBI Taxonomy" id="425005"/>
    <lineage>
        <taxon>Bacteria</taxon>
        <taxon>Bacillati</taxon>
        <taxon>Bacillota</taxon>
        <taxon>Bacilli</taxon>
        <taxon>Bacillales</taxon>
        <taxon>Paenibacillaceae</taxon>
        <taxon>Cohnella</taxon>
    </lineage>
</organism>
<evidence type="ECO:0008006" key="3">
    <source>
        <dbReference type="Google" id="ProtNLM"/>
    </source>
</evidence>